<sequence length="399" mass="46282">MKLTSILFFLCIAYTSIGQNNSKLDIGIIPKINGENLLLIDANKGSIVSFTSVGEEIFAATVSESEEHFYFLSRNKVYKGLVSSGELIREFKYHDLQKESIKPLAISMQGIAIYKKIENRKEKKATGSFGAFGTGPGVETKESEDETEQAEKHLLCKANIETNTISILHDLSPSNIYYSGFHQNKFFIGDSKEGKRTSYDLRTQEKIQDFMTPKLSSIYPELQEYKSPYISYHSEHDLFSYSYEKKNQKVQILYDPIKEEVILFEKDEKEAIFIAGYNSSTSNYYLYKRLRTTELPSFPNHEDYDLESEEEIEKFSQDTDSVMVLWDKINLDPNSYSFEIHKTPNYQRLVEIPKVSREINTYGAVKVYNDKYALIDRYREMELYDLEAKKTVWLLDTDF</sequence>
<accession>A0A967E6Y1</accession>
<dbReference type="EMBL" id="JAANAS010000055">
    <property type="protein sequence ID" value="NGZ90201.1"/>
    <property type="molecule type" value="Genomic_DNA"/>
</dbReference>
<organism evidence="1 2">
    <name type="scientific">Psychroflexus maritimus</name>
    <dbReference type="NCBI Taxonomy" id="2714865"/>
    <lineage>
        <taxon>Bacteria</taxon>
        <taxon>Pseudomonadati</taxon>
        <taxon>Bacteroidota</taxon>
        <taxon>Flavobacteriia</taxon>
        <taxon>Flavobacteriales</taxon>
        <taxon>Flavobacteriaceae</taxon>
        <taxon>Psychroflexus</taxon>
    </lineage>
</organism>
<evidence type="ECO:0000313" key="2">
    <source>
        <dbReference type="Proteomes" id="UP000643701"/>
    </source>
</evidence>
<reference evidence="1" key="1">
    <citation type="submission" date="2020-03" db="EMBL/GenBank/DDBJ databases">
        <title>Psychroflexus Maritimus sp. nov., isolate from marine sediment.</title>
        <authorList>
            <person name="Zhong Y.-L."/>
        </authorList>
    </citation>
    <scope>NUCLEOTIDE SEQUENCE</scope>
    <source>
        <strain evidence="1">C1</strain>
    </source>
</reference>
<dbReference type="AlphaFoldDB" id="A0A967E6Y1"/>
<dbReference type="Proteomes" id="UP000643701">
    <property type="component" value="Unassembled WGS sequence"/>
</dbReference>
<keyword evidence="2" id="KW-1185">Reference proteome</keyword>
<proteinExistence type="predicted"/>
<name>A0A967E6Y1_9FLAO</name>
<protein>
    <submittedName>
        <fullName evidence="1">Uncharacterized protein</fullName>
    </submittedName>
</protein>
<gene>
    <name evidence="1" type="ORF">G7034_08040</name>
</gene>
<comment type="caution">
    <text evidence="1">The sequence shown here is derived from an EMBL/GenBank/DDBJ whole genome shotgun (WGS) entry which is preliminary data.</text>
</comment>
<evidence type="ECO:0000313" key="1">
    <source>
        <dbReference type="EMBL" id="NGZ90201.1"/>
    </source>
</evidence>
<dbReference type="RefSeq" id="WP_166400453.1">
    <property type="nucleotide sequence ID" value="NZ_JAANAS010000055.1"/>
</dbReference>